<dbReference type="PANTHER" id="PTHR42941:SF1">
    <property type="entry name" value="SLL1037 PROTEIN"/>
    <property type="match status" value="1"/>
</dbReference>
<dbReference type="SUPFAM" id="SSF53850">
    <property type="entry name" value="Periplasmic binding protein-like II"/>
    <property type="match status" value="1"/>
</dbReference>
<protein>
    <submittedName>
        <fullName evidence="2">TAXI family TRAP transporter solute-binding subunit</fullName>
    </submittedName>
</protein>
<comment type="caution">
    <text evidence="2">The sequence shown here is derived from an EMBL/GenBank/DDBJ whole genome shotgun (WGS) entry which is preliminary data.</text>
</comment>
<dbReference type="InterPro" id="IPR011852">
    <property type="entry name" value="TRAP_TAXI"/>
</dbReference>
<evidence type="ECO:0000313" key="3">
    <source>
        <dbReference type="Proteomes" id="UP001595833"/>
    </source>
</evidence>
<sequence length="330" mass="33586">MHSWALKVAAGGLAVGLVAAGCGGKRTPDASSPSGGAAACEASDGRITIATGNSGGVYYVVGGGLAKLISDNTKLKATAAETGASVQNVQQLVANDYDVAFSLADTAADAVAGKGAFDGKPQDVKALTRLYSNYTQVLVRADSGIDSIGDMRGKRISTGSPKSGTEVIANRLLTAAGLDPGADVQAQRLDLAKTADGMKDGSLDGLVWSGGLPTAQITDITTSLGDQVRFIDITPQLDALKQVNEVYERGVIPAATYGQPADVPTVVVPNVLLVRSDFPEGDACAVTKLIFDKKSDLEAVHPAAKGITRDEAAETAPVPLHPGSQDALGG</sequence>
<dbReference type="RefSeq" id="WP_344034652.1">
    <property type="nucleotide sequence ID" value="NZ_BAAAKE010000001.1"/>
</dbReference>
<dbReference type="Proteomes" id="UP001595833">
    <property type="component" value="Unassembled WGS sequence"/>
</dbReference>
<gene>
    <name evidence="2" type="ORF">ACFPFM_24600</name>
</gene>
<dbReference type="NCBIfam" id="TIGR02122">
    <property type="entry name" value="TRAP_TAXI"/>
    <property type="match status" value="1"/>
</dbReference>
<dbReference type="Pfam" id="PF16868">
    <property type="entry name" value="NMT1_3"/>
    <property type="match status" value="1"/>
</dbReference>
<dbReference type="PANTHER" id="PTHR42941">
    <property type="entry name" value="SLL1037 PROTEIN"/>
    <property type="match status" value="1"/>
</dbReference>
<evidence type="ECO:0000313" key="2">
    <source>
        <dbReference type="EMBL" id="MFC5056913.1"/>
    </source>
</evidence>
<dbReference type="PROSITE" id="PS51257">
    <property type="entry name" value="PROKAR_LIPOPROTEIN"/>
    <property type="match status" value="1"/>
</dbReference>
<reference evidence="3" key="1">
    <citation type="journal article" date="2019" name="Int. J. Syst. Evol. Microbiol.">
        <title>The Global Catalogue of Microorganisms (GCM) 10K type strain sequencing project: providing services to taxonomists for standard genome sequencing and annotation.</title>
        <authorList>
            <consortium name="The Broad Institute Genomics Platform"/>
            <consortium name="The Broad Institute Genome Sequencing Center for Infectious Disease"/>
            <person name="Wu L."/>
            <person name="Ma J."/>
        </authorList>
    </citation>
    <scope>NUCLEOTIDE SEQUENCE [LARGE SCALE GENOMIC DNA]</scope>
    <source>
        <strain evidence="3">KCTC 12848</strain>
    </source>
</reference>
<organism evidence="2 3">
    <name type="scientific">Saccharothrix xinjiangensis</name>
    <dbReference type="NCBI Taxonomy" id="204798"/>
    <lineage>
        <taxon>Bacteria</taxon>
        <taxon>Bacillati</taxon>
        <taxon>Actinomycetota</taxon>
        <taxon>Actinomycetes</taxon>
        <taxon>Pseudonocardiales</taxon>
        <taxon>Pseudonocardiaceae</taxon>
        <taxon>Saccharothrix</taxon>
    </lineage>
</organism>
<keyword evidence="3" id="KW-1185">Reference proteome</keyword>
<feature type="region of interest" description="Disordered" evidence="1">
    <location>
        <begin position="308"/>
        <end position="330"/>
    </location>
</feature>
<dbReference type="Gene3D" id="3.40.190.10">
    <property type="entry name" value="Periplasmic binding protein-like II"/>
    <property type="match status" value="2"/>
</dbReference>
<accession>A0ABV9Y5S8</accession>
<dbReference type="EMBL" id="JBHSJB010000023">
    <property type="protein sequence ID" value="MFC5056913.1"/>
    <property type="molecule type" value="Genomic_DNA"/>
</dbReference>
<name>A0ABV9Y5S8_9PSEU</name>
<proteinExistence type="predicted"/>
<evidence type="ECO:0000256" key="1">
    <source>
        <dbReference type="SAM" id="MobiDB-lite"/>
    </source>
</evidence>